<comment type="caution">
    <text evidence="1">The sequence shown here is derived from an EMBL/GenBank/DDBJ whole genome shotgun (WGS) entry which is preliminary data.</text>
</comment>
<dbReference type="AlphaFoldDB" id="L1NF14"/>
<reference evidence="1 2" key="1">
    <citation type="submission" date="2012-05" db="EMBL/GenBank/DDBJ databases">
        <authorList>
            <person name="Weinstock G."/>
            <person name="Sodergren E."/>
            <person name="Lobos E.A."/>
            <person name="Fulton L."/>
            <person name="Fulton R."/>
            <person name="Courtney L."/>
            <person name="Fronick C."/>
            <person name="O'Laughlin M."/>
            <person name="Godfrey J."/>
            <person name="Wilson R.M."/>
            <person name="Miner T."/>
            <person name="Farmer C."/>
            <person name="Delehaunty K."/>
            <person name="Cordes M."/>
            <person name="Minx P."/>
            <person name="Tomlinson C."/>
            <person name="Chen J."/>
            <person name="Wollam A."/>
            <person name="Pepin K.H."/>
            <person name="Bhonagiri V."/>
            <person name="Zhang X."/>
            <person name="Suruliraj S."/>
            <person name="Warren W."/>
            <person name="Mitreva M."/>
            <person name="Mardis E.R."/>
            <person name="Wilson R.K."/>
        </authorList>
    </citation>
    <scope>NUCLEOTIDE SEQUENCE [LARGE SCALE GENOMIC DNA]</scope>
    <source>
        <strain evidence="1 2">F0055</strain>
    </source>
</reference>
<proteinExistence type="predicted"/>
<name>L1NF14_9BACT</name>
<dbReference type="HOGENOM" id="CLU_3083307_0_0_10"/>
<gene>
    <name evidence="1" type="ORF">HMPREF9151_00844</name>
</gene>
<evidence type="ECO:0000313" key="2">
    <source>
        <dbReference type="Proteomes" id="UP000010433"/>
    </source>
</evidence>
<evidence type="ECO:0000313" key="1">
    <source>
        <dbReference type="EMBL" id="EKY02099.1"/>
    </source>
</evidence>
<dbReference type="Proteomes" id="UP000010433">
    <property type="component" value="Unassembled WGS sequence"/>
</dbReference>
<accession>L1NF14</accession>
<protein>
    <submittedName>
        <fullName evidence="1">Uncharacterized protein</fullName>
    </submittedName>
</protein>
<keyword evidence="2" id="KW-1185">Reference proteome</keyword>
<sequence length="52" mass="6492">MSFRWFVFTDKEPKPTKRLQEKSGKMEEKQAARLQKVNFTPYFYSYFIFFLR</sequence>
<dbReference type="STRING" id="1127699.HMPREF9151_00844"/>
<dbReference type="EMBL" id="AMEP01000056">
    <property type="protein sequence ID" value="EKY02099.1"/>
    <property type="molecule type" value="Genomic_DNA"/>
</dbReference>
<dbReference type="PATRIC" id="fig|1127699.3.peg.782"/>
<organism evidence="1 2">
    <name type="scientific">Hoylesella saccharolytica F0055</name>
    <dbReference type="NCBI Taxonomy" id="1127699"/>
    <lineage>
        <taxon>Bacteria</taxon>
        <taxon>Pseudomonadati</taxon>
        <taxon>Bacteroidota</taxon>
        <taxon>Bacteroidia</taxon>
        <taxon>Bacteroidales</taxon>
        <taxon>Prevotellaceae</taxon>
        <taxon>Hoylesella</taxon>
    </lineage>
</organism>